<sequence>MSSSDENSDLSAGFHPEAEPPTYRKEPAINSSKFRFGLHILRPLGRRLDQESGFILQLLVIFMCSASLAPSLRQVMGLSSIRISQQTVQRKPVARALSEQTVPRPSAKNGVPGTVKPPAKPARSLLTQALKPKVQAPVRVANLRGSFSGAGIQQAVRVSVRQTRPVRTQRVLSSAPKSPSPVAGIRRILREDYQISRVSGSYESYMRWVRQTLKTYQKAS</sequence>
<feature type="compositionally biased region" description="Basic and acidic residues" evidence="1">
    <location>
        <begin position="16"/>
        <end position="26"/>
    </location>
</feature>
<accession>A0A2M7GBD8</accession>
<dbReference type="AlphaFoldDB" id="A0A2M7GBD8"/>
<reference evidence="2 3" key="1">
    <citation type="submission" date="2017-09" db="EMBL/GenBank/DDBJ databases">
        <title>Depth-based differentiation of microbial function through sediment-hosted aquifers and enrichment of novel symbionts in the deep terrestrial subsurface.</title>
        <authorList>
            <person name="Probst A.J."/>
            <person name="Ladd B."/>
            <person name="Jarett J.K."/>
            <person name="Geller-Mcgrath D.E."/>
            <person name="Sieber C.M."/>
            <person name="Emerson J.B."/>
            <person name="Anantharaman K."/>
            <person name="Thomas B.C."/>
            <person name="Malmstrom R."/>
            <person name="Stieglmeier M."/>
            <person name="Klingl A."/>
            <person name="Woyke T."/>
            <person name="Ryan C.M."/>
            <person name="Banfield J.F."/>
        </authorList>
    </citation>
    <scope>NUCLEOTIDE SEQUENCE [LARGE SCALE GENOMIC DNA]</scope>
    <source>
        <strain evidence="2">CG17_big_fil_post_rev_8_21_14_2_50_48_46</strain>
    </source>
</reference>
<name>A0A2M7GBD8_9BACT</name>
<evidence type="ECO:0000313" key="3">
    <source>
        <dbReference type="Proteomes" id="UP000231019"/>
    </source>
</evidence>
<gene>
    <name evidence="2" type="ORF">COW36_01025</name>
</gene>
<proteinExistence type="predicted"/>
<dbReference type="EMBL" id="PFFQ01000004">
    <property type="protein sequence ID" value="PIW19450.1"/>
    <property type="molecule type" value="Genomic_DNA"/>
</dbReference>
<evidence type="ECO:0000256" key="1">
    <source>
        <dbReference type="SAM" id="MobiDB-lite"/>
    </source>
</evidence>
<feature type="region of interest" description="Disordered" evidence="1">
    <location>
        <begin position="95"/>
        <end position="118"/>
    </location>
</feature>
<feature type="region of interest" description="Disordered" evidence="1">
    <location>
        <begin position="1"/>
        <end position="26"/>
    </location>
</feature>
<comment type="caution">
    <text evidence="2">The sequence shown here is derived from an EMBL/GenBank/DDBJ whole genome shotgun (WGS) entry which is preliminary data.</text>
</comment>
<organism evidence="2 3">
    <name type="scientific">bacterium (Candidatus Blackallbacteria) CG17_big_fil_post_rev_8_21_14_2_50_48_46</name>
    <dbReference type="NCBI Taxonomy" id="2014261"/>
    <lineage>
        <taxon>Bacteria</taxon>
        <taxon>Candidatus Blackallbacteria</taxon>
    </lineage>
</organism>
<evidence type="ECO:0000313" key="2">
    <source>
        <dbReference type="EMBL" id="PIW19450.1"/>
    </source>
</evidence>
<dbReference type="Proteomes" id="UP000231019">
    <property type="component" value="Unassembled WGS sequence"/>
</dbReference>
<protein>
    <submittedName>
        <fullName evidence="2">Uncharacterized protein</fullName>
    </submittedName>
</protein>